<evidence type="ECO:0000313" key="3">
    <source>
        <dbReference type="Proteomes" id="UP000010077"/>
    </source>
</evidence>
<dbReference type="EMBL" id="CP003539">
    <property type="protein sequence ID" value="AFX99308.1"/>
    <property type="molecule type" value="Genomic_DNA"/>
</dbReference>
<gene>
    <name evidence="2" type="ORF">A1OE_1130</name>
</gene>
<accession>K7Z5I2</accession>
<dbReference type="AlphaFoldDB" id="K7Z5I2"/>
<keyword evidence="1" id="KW-1133">Transmembrane helix</keyword>
<dbReference type="KEGG" id="thal:A1OE_1130"/>
<dbReference type="Proteomes" id="UP000010077">
    <property type="component" value="Chromosome"/>
</dbReference>
<keyword evidence="3" id="KW-1185">Reference proteome</keyword>
<keyword evidence="1" id="KW-0812">Transmembrane</keyword>
<evidence type="ECO:0000313" key="2">
    <source>
        <dbReference type="EMBL" id="AFX99308.1"/>
    </source>
</evidence>
<sequence length="57" mass="6914">MNYNFLLFFYSKLHLILTSISYVFLMLLILRLILLISRNQPLIYKLSKIESISRNEY</sequence>
<evidence type="ECO:0000256" key="1">
    <source>
        <dbReference type="SAM" id="Phobius"/>
    </source>
</evidence>
<reference evidence="2 3" key="1">
    <citation type="journal article" date="2012" name="Proc. Natl. Acad. Sci. U.S.A.">
        <title>Genome streamlining and chemical defense in a coral reef symbiosis.</title>
        <authorList>
            <person name="Kwan J.C."/>
            <person name="Donia M.S."/>
            <person name="Han A.W."/>
            <person name="Hirose E."/>
            <person name="Haygood M.G."/>
            <person name="Schmidt E.W."/>
        </authorList>
    </citation>
    <scope>NUCLEOTIDE SEQUENCE [LARGE SCALE GENOMIC DNA]</scope>
    <source>
        <strain evidence="2 3">L2</strain>
    </source>
</reference>
<feature type="transmembrane region" description="Helical" evidence="1">
    <location>
        <begin position="15"/>
        <end position="36"/>
    </location>
</feature>
<organism evidence="2 3">
    <name type="scientific">Candidatus Endolissoclinum faulkneri L2</name>
    <dbReference type="NCBI Taxonomy" id="1193729"/>
    <lineage>
        <taxon>Bacteria</taxon>
        <taxon>Pseudomonadati</taxon>
        <taxon>Pseudomonadota</taxon>
        <taxon>Alphaproteobacteria</taxon>
        <taxon>Rhodospirillales</taxon>
        <taxon>Rhodospirillaceae</taxon>
        <taxon>Candidatus Endolissoclinum</taxon>
    </lineage>
</organism>
<name>K7Z5I2_9PROT</name>
<dbReference type="HOGENOM" id="CLU_2988041_0_0_5"/>
<proteinExistence type="predicted"/>
<protein>
    <submittedName>
        <fullName evidence="2">Uncharacterized protein</fullName>
    </submittedName>
</protein>
<keyword evidence="1" id="KW-0472">Membrane</keyword>